<dbReference type="GeneID" id="41330133"/>
<dbReference type="KEGG" id="psyt:DSAG12_02145"/>
<evidence type="ECO:0000313" key="2">
    <source>
        <dbReference type="Proteomes" id="UP000321408"/>
    </source>
</evidence>
<reference evidence="1 2" key="1">
    <citation type="journal article" date="2020" name="Nature">
        <title>Isolation of an archaeon at the prokaryote-eukaryote interface.</title>
        <authorList>
            <person name="Imachi H."/>
            <person name="Nobu M.K."/>
            <person name="Nakahara N."/>
            <person name="Morono Y."/>
            <person name="Ogawara M."/>
            <person name="Takaki Y."/>
            <person name="Takano Y."/>
            <person name="Uematsu K."/>
            <person name="Ikuta T."/>
            <person name="Ito M."/>
            <person name="Matsui Y."/>
            <person name="Miyazaki M."/>
            <person name="Murata K."/>
            <person name="Saito Y."/>
            <person name="Sakai S."/>
            <person name="Song C."/>
            <person name="Tasumi E."/>
            <person name="Yamanaka Y."/>
            <person name="Yamaguchi T."/>
            <person name="Kamagata Y."/>
            <person name="Tamaki H."/>
            <person name="Takai K."/>
        </authorList>
    </citation>
    <scope>NUCLEOTIDE SEQUENCE [LARGE SCALE GENOMIC DNA]</scope>
    <source>
        <strain evidence="1 2">MK-D1</strain>
    </source>
</reference>
<dbReference type="AlphaFoldDB" id="A0A5B9DBG8"/>
<name>A0A5B9DBG8_9ARCH</name>
<protein>
    <submittedName>
        <fullName evidence="1">Uncharacterized protein</fullName>
    </submittedName>
</protein>
<sequence length="194" mass="21800">MGLGTTSNRSKLTQKVEKYIRQFLDENPEAAKKLVDLGVDAILDEISPKIKNFLGKFIPMNVFTEKAIDKILPNVLKKIIEQQIEVEDDKDVGTEGESVESSNVVVQKDQIQLPNILNQVKGVIKIKKTIPLNEIAEILGCEKNIIKLMIYELVGEDNLSGDFSSENEFSFNNDINGVILALTQKISIFYNQFI</sequence>
<dbReference type="EMBL" id="CP042905">
    <property type="protein sequence ID" value="QEE16315.1"/>
    <property type="molecule type" value="Genomic_DNA"/>
</dbReference>
<proteinExistence type="predicted"/>
<keyword evidence="2" id="KW-1185">Reference proteome</keyword>
<accession>A0A5B9DBG8</accession>
<organism evidence="1 2">
    <name type="scientific">Promethearchaeum syntrophicum</name>
    <dbReference type="NCBI Taxonomy" id="2594042"/>
    <lineage>
        <taxon>Archaea</taxon>
        <taxon>Promethearchaeati</taxon>
        <taxon>Promethearchaeota</taxon>
        <taxon>Promethearchaeia</taxon>
        <taxon>Promethearchaeales</taxon>
        <taxon>Promethearchaeaceae</taxon>
        <taxon>Promethearchaeum</taxon>
    </lineage>
</organism>
<dbReference type="Proteomes" id="UP000321408">
    <property type="component" value="Chromosome"/>
</dbReference>
<evidence type="ECO:0000313" key="1">
    <source>
        <dbReference type="EMBL" id="QEE16315.1"/>
    </source>
</evidence>
<gene>
    <name evidence="1" type="ORF">DSAG12_02145</name>
</gene>
<dbReference type="RefSeq" id="WP_147663197.1">
    <property type="nucleotide sequence ID" value="NZ_CP042905.2"/>
</dbReference>
<reference evidence="1 2" key="2">
    <citation type="journal article" date="2024" name="Int. J. Syst. Evol. Microbiol.">
        <title>Promethearchaeum syntrophicum gen. nov., sp. nov., an anaerobic, obligately syntrophic archaeon, the first isolate of the lineage 'Asgard' archaea, and proposal of the new archaeal phylum Promethearchaeota phyl. nov. and kingdom Promethearchaeati regn. nov.</title>
        <authorList>
            <person name="Imachi H."/>
            <person name="Nobu M.K."/>
            <person name="Kato S."/>
            <person name="Takaki Y."/>
            <person name="Miyazaki M."/>
            <person name="Miyata M."/>
            <person name="Ogawara M."/>
            <person name="Saito Y."/>
            <person name="Sakai S."/>
            <person name="Tahara Y.O."/>
            <person name="Takano Y."/>
            <person name="Tasumi E."/>
            <person name="Uematsu K."/>
            <person name="Yoshimura T."/>
            <person name="Itoh T."/>
            <person name="Ohkuma M."/>
            <person name="Takai K."/>
        </authorList>
    </citation>
    <scope>NUCLEOTIDE SEQUENCE [LARGE SCALE GENOMIC DNA]</scope>
    <source>
        <strain evidence="1 2">MK-D1</strain>
    </source>
</reference>